<proteinExistence type="predicted"/>
<evidence type="ECO:0000313" key="1">
    <source>
        <dbReference type="EMBL" id="QWM90959.2"/>
    </source>
</evidence>
<dbReference type="Proteomes" id="UP000827937">
    <property type="component" value="Segment"/>
</dbReference>
<reference evidence="1 2" key="1">
    <citation type="submission" date="2021-04" db="EMBL/GenBank/DDBJ databases">
        <authorList>
            <person name="Shkoporov A.N."/>
            <person name="Stockdale S.R."/>
            <person name="Guerin E."/>
            <person name="Ross R.P."/>
            <person name="Hill C."/>
        </authorList>
    </citation>
    <scope>NUCLEOTIDE SEQUENCE [LARGE SCALE GENOMIC DNA]</scope>
    <source>
        <strain evidence="2">cr150_1</strain>
    </source>
</reference>
<name>A0AA48WWK6_9CAUD</name>
<keyword evidence="2" id="KW-1185">Reference proteome</keyword>
<dbReference type="EMBL" id="MZ130495">
    <property type="protein sequence ID" value="QWM90959.2"/>
    <property type="molecule type" value="Genomic_DNA"/>
</dbReference>
<organism evidence="1 2">
    <name type="scientific">uncultured phage cr150_1</name>
    <dbReference type="NCBI Taxonomy" id="2986413"/>
    <lineage>
        <taxon>Viruses</taxon>
        <taxon>Duplodnaviria</taxon>
        <taxon>Heunggongvirae</taxon>
        <taxon>Uroviricota</taxon>
        <taxon>Caudoviricetes</taxon>
        <taxon>Crassvirales</taxon>
        <taxon>Suoliviridae</taxon>
        <taxon>Loutivirinae</taxon>
        <taxon>Blohavirus</taxon>
        <taxon>Blohavirus faecalis</taxon>
    </lineage>
</organism>
<protein>
    <submittedName>
        <fullName evidence="1">Uncharacterized protein</fullName>
    </submittedName>
</protein>
<sequence length="74" mass="9198">MESKINYLRENYKSTKNYIVTWEHSYIPKEDRYIYFLYIRYTGLNSTVLFKSSVDYTYLTTLFDLFMKNFQFNQ</sequence>
<evidence type="ECO:0000313" key="2">
    <source>
        <dbReference type="Proteomes" id="UP000827937"/>
    </source>
</evidence>
<gene>
    <name evidence="1" type="primary">gp_73459</name>
</gene>
<accession>A0AA48WWK6</accession>